<dbReference type="EMBL" id="CAUYUJ010002814">
    <property type="protein sequence ID" value="CAK0802485.1"/>
    <property type="molecule type" value="Genomic_DNA"/>
</dbReference>
<feature type="compositionally biased region" description="Low complexity" evidence="1">
    <location>
        <begin position="156"/>
        <end position="171"/>
    </location>
</feature>
<name>A0ABN9QCX3_9DINO</name>
<protein>
    <submittedName>
        <fullName evidence="2">Uncharacterized protein</fullName>
    </submittedName>
</protein>
<evidence type="ECO:0000256" key="1">
    <source>
        <dbReference type="SAM" id="MobiDB-lite"/>
    </source>
</evidence>
<organism evidence="2 3">
    <name type="scientific">Prorocentrum cordatum</name>
    <dbReference type="NCBI Taxonomy" id="2364126"/>
    <lineage>
        <taxon>Eukaryota</taxon>
        <taxon>Sar</taxon>
        <taxon>Alveolata</taxon>
        <taxon>Dinophyceae</taxon>
        <taxon>Prorocentrales</taxon>
        <taxon>Prorocentraceae</taxon>
        <taxon>Prorocentrum</taxon>
    </lineage>
</organism>
<feature type="non-terminal residue" evidence="2">
    <location>
        <position position="1"/>
    </location>
</feature>
<evidence type="ECO:0000313" key="3">
    <source>
        <dbReference type="Proteomes" id="UP001189429"/>
    </source>
</evidence>
<keyword evidence="3" id="KW-1185">Reference proteome</keyword>
<sequence>SMILYRPGAPPSRARRSPSSCLASPAWAPAAGRGLAAPGARPGSWRERSSLSGCGAPAAPRRRRCGDPTCWGQGFTYEHCCRNPQDFEGQGCASGSSATSSAARPGFAPQSAAAAPFAQRTASGTAACRRTRRSRGACGRRGLWQRTPARRGRFCFSRAGTSSTRTTSAFTPEGTRRDR</sequence>
<feature type="region of interest" description="Disordered" evidence="1">
    <location>
        <begin position="155"/>
        <end position="179"/>
    </location>
</feature>
<accession>A0ABN9QCX3</accession>
<gene>
    <name evidence="2" type="ORF">PCOR1329_LOCUS9996</name>
</gene>
<feature type="region of interest" description="Disordered" evidence="1">
    <location>
        <begin position="89"/>
        <end position="126"/>
    </location>
</feature>
<proteinExistence type="predicted"/>
<comment type="caution">
    <text evidence="2">The sequence shown here is derived from an EMBL/GenBank/DDBJ whole genome shotgun (WGS) entry which is preliminary data.</text>
</comment>
<feature type="compositionally biased region" description="Low complexity" evidence="1">
    <location>
        <begin position="93"/>
        <end position="126"/>
    </location>
</feature>
<dbReference type="Proteomes" id="UP001189429">
    <property type="component" value="Unassembled WGS sequence"/>
</dbReference>
<feature type="region of interest" description="Disordered" evidence="1">
    <location>
        <begin position="32"/>
        <end position="63"/>
    </location>
</feature>
<evidence type="ECO:0000313" key="2">
    <source>
        <dbReference type="EMBL" id="CAK0802485.1"/>
    </source>
</evidence>
<reference evidence="2" key="1">
    <citation type="submission" date="2023-10" db="EMBL/GenBank/DDBJ databases">
        <authorList>
            <person name="Chen Y."/>
            <person name="Shah S."/>
            <person name="Dougan E. K."/>
            <person name="Thang M."/>
            <person name="Chan C."/>
        </authorList>
    </citation>
    <scope>NUCLEOTIDE SEQUENCE [LARGE SCALE GENOMIC DNA]</scope>
</reference>
<feature type="region of interest" description="Disordered" evidence="1">
    <location>
        <begin position="1"/>
        <end position="20"/>
    </location>
</feature>
<feature type="compositionally biased region" description="Low complexity" evidence="1">
    <location>
        <begin position="32"/>
        <end position="43"/>
    </location>
</feature>